<feature type="transmembrane region" description="Helical" evidence="1">
    <location>
        <begin position="184"/>
        <end position="201"/>
    </location>
</feature>
<protein>
    <submittedName>
        <fullName evidence="2">TrbL/VirB6 plasmid conjugal transfer protein</fullName>
    </submittedName>
</protein>
<keyword evidence="1" id="KW-0472">Membrane</keyword>
<accession>A0A2X2UIB5</accession>
<keyword evidence="1" id="KW-0812">Transmembrane</keyword>
<keyword evidence="3" id="KW-1185">Reference proteome</keyword>
<reference evidence="2 3" key="1">
    <citation type="submission" date="2018-06" db="EMBL/GenBank/DDBJ databases">
        <authorList>
            <consortium name="Pathogen Informatics"/>
            <person name="Doyle S."/>
        </authorList>
    </citation>
    <scope>NUCLEOTIDE SEQUENCE [LARGE SCALE GENOMIC DNA]</scope>
    <source>
        <strain evidence="2 3">NCTC11224</strain>
    </source>
</reference>
<name>A0A2X2UIB5_9FIRM</name>
<feature type="transmembrane region" description="Helical" evidence="1">
    <location>
        <begin position="152"/>
        <end position="178"/>
    </location>
</feature>
<dbReference type="InterPro" id="IPR045798">
    <property type="entry name" value="TrbL_Firmicutes"/>
</dbReference>
<evidence type="ECO:0000313" key="3">
    <source>
        <dbReference type="Proteomes" id="UP000251853"/>
    </source>
</evidence>
<feature type="transmembrane region" description="Helical" evidence="1">
    <location>
        <begin position="50"/>
        <end position="68"/>
    </location>
</feature>
<dbReference type="EMBL" id="UAVW01000019">
    <property type="protein sequence ID" value="SQB16028.1"/>
    <property type="molecule type" value="Genomic_DNA"/>
</dbReference>
<evidence type="ECO:0000256" key="1">
    <source>
        <dbReference type="SAM" id="Phobius"/>
    </source>
</evidence>
<dbReference type="Proteomes" id="UP000251853">
    <property type="component" value="Unassembled WGS sequence"/>
</dbReference>
<feature type="transmembrane region" description="Helical" evidence="1">
    <location>
        <begin position="88"/>
        <end position="110"/>
    </location>
</feature>
<dbReference type="Pfam" id="PF19478">
    <property type="entry name" value="TrbL_2"/>
    <property type="match status" value="1"/>
</dbReference>
<sequence>MLQGWVLDNLETMFTDVNTKVGTIAGEVGQTPSSWNAGIFSMIDNLSDTVMVPIAGMIISAILCYELITMVMDKNNMHEMGSEFFFRYLVKACIAVLLVSYTSDITMAIFDVGNHIVTSAAGVITGSTTLDVTSTLQSMFNSQLSTMGIGELIGLGIETMIVSLCMKIISLLITVMLYGRMIEIYLYVSVAPVPFATLSNREWGGIGSNYIKGLCALAFQGFFIMVCVAIYAVLVSSVAVAGNLHTALWSVAAYTVILCFSLFKTGSLSKSIFNAH</sequence>
<proteinExistence type="predicted"/>
<organism evidence="2 3">
    <name type="scientific">Enterocloster clostridioformis</name>
    <dbReference type="NCBI Taxonomy" id="1531"/>
    <lineage>
        <taxon>Bacteria</taxon>
        <taxon>Bacillati</taxon>
        <taxon>Bacillota</taxon>
        <taxon>Clostridia</taxon>
        <taxon>Lachnospirales</taxon>
        <taxon>Lachnospiraceae</taxon>
        <taxon>Enterocloster</taxon>
    </lineage>
</organism>
<feature type="transmembrane region" description="Helical" evidence="1">
    <location>
        <begin position="246"/>
        <end position="263"/>
    </location>
</feature>
<evidence type="ECO:0000313" key="2">
    <source>
        <dbReference type="EMBL" id="SQB16028.1"/>
    </source>
</evidence>
<keyword evidence="1" id="KW-1133">Transmembrane helix</keyword>
<feature type="transmembrane region" description="Helical" evidence="1">
    <location>
        <begin position="213"/>
        <end position="234"/>
    </location>
</feature>
<dbReference type="AlphaFoldDB" id="A0A2X2UIB5"/>
<gene>
    <name evidence="2" type="ORF">NCTC11224_05125</name>
</gene>